<sequence length="164" mass="17845">MCAMLSPLLLVQSLSACSALLPRLSHRLNVGCRGAPVCYHACNADYGTTIGWRRAGLPPARMLAAPSSRIASFQTVSVVCAKCDLRLFRYKKKNGTKSNLVKCYVERIHEDSAGVLRAAPDDAHTELGHEWSCPQCNGPFARTALIHGKHALKMIGGKVAMRKK</sequence>
<proteinExistence type="predicted"/>
<evidence type="ECO:0008006" key="3">
    <source>
        <dbReference type="Google" id="ProtNLM"/>
    </source>
</evidence>
<feature type="chain" id="PRO_5031459878" description="Secreted protein" evidence="1">
    <location>
        <begin position="20"/>
        <end position="164"/>
    </location>
</feature>
<keyword evidence="1" id="KW-0732">Signal</keyword>
<evidence type="ECO:0000256" key="1">
    <source>
        <dbReference type="SAM" id="SignalP"/>
    </source>
</evidence>
<dbReference type="EMBL" id="HBIZ01005889">
    <property type="protein sequence ID" value="CAE0750780.1"/>
    <property type="molecule type" value="Transcribed_RNA"/>
</dbReference>
<name>A0A7S4ET85_CHRCT</name>
<dbReference type="AlphaFoldDB" id="A0A7S4ET85"/>
<gene>
    <name evidence="2" type="ORF">PCAR00345_LOCUS3365</name>
</gene>
<evidence type="ECO:0000313" key="2">
    <source>
        <dbReference type="EMBL" id="CAE0750780.1"/>
    </source>
</evidence>
<reference evidence="2" key="1">
    <citation type="submission" date="2021-01" db="EMBL/GenBank/DDBJ databases">
        <authorList>
            <person name="Corre E."/>
            <person name="Pelletier E."/>
            <person name="Niang G."/>
            <person name="Scheremetjew M."/>
            <person name="Finn R."/>
            <person name="Kale V."/>
            <person name="Holt S."/>
            <person name="Cochrane G."/>
            <person name="Meng A."/>
            <person name="Brown T."/>
            <person name="Cohen L."/>
        </authorList>
    </citation>
    <scope>NUCLEOTIDE SEQUENCE</scope>
    <source>
        <strain evidence="2">CCMP645</strain>
    </source>
</reference>
<organism evidence="2">
    <name type="scientific">Chrysotila carterae</name>
    <name type="common">Marine alga</name>
    <name type="synonym">Syracosphaera carterae</name>
    <dbReference type="NCBI Taxonomy" id="13221"/>
    <lineage>
        <taxon>Eukaryota</taxon>
        <taxon>Haptista</taxon>
        <taxon>Haptophyta</taxon>
        <taxon>Prymnesiophyceae</taxon>
        <taxon>Isochrysidales</taxon>
        <taxon>Isochrysidaceae</taxon>
        <taxon>Chrysotila</taxon>
    </lineage>
</organism>
<accession>A0A7S4ET85</accession>
<feature type="signal peptide" evidence="1">
    <location>
        <begin position="1"/>
        <end position="19"/>
    </location>
</feature>
<protein>
    <recommendedName>
        <fullName evidence="3">Secreted protein</fullName>
    </recommendedName>
</protein>